<dbReference type="InterPro" id="IPR002716">
    <property type="entry name" value="PIN_dom"/>
</dbReference>
<dbReference type="EMBL" id="MFDT01000057">
    <property type="protein sequence ID" value="OGE64530.1"/>
    <property type="molecule type" value="Genomic_DNA"/>
</dbReference>
<organism evidence="2 3">
    <name type="scientific">Candidatus Daviesbacteria bacterium RIFCSPLOWO2_02_FULL_36_7</name>
    <dbReference type="NCBI Taxonomy" id="1797792"/>
    <lineage>
        <taxon>Bacteria</taxon>
        <taxon>Candidatus Daviesiibacteriota</taxon>
    </lineage>
</organism>
<gene>
    <name evidence="2" type="ORF">A3I48_02040</name>
</gene>
<accession>A0A1F5MGY4</accession>
<dbReference type="Pfam" id="PF01850">
    <property type="entry name" value="PIN"/>
    <property type="match status" value="1"/>
</dbReference>
<protein>
    <recommendedName>
        <fullName evidence="1">PIN domain-containing protein</fullName>
    </recommendedName>
</protein>
<dbReference type="PANTHER" id="PTHR38826:SF5">
    <property type="entry name" value="RIBONUCLEASE VAPC13"/>
    <property type="match status" value="1"/>
</dbReference>
<reference evidence="2 3" key="1">
    <citation type="journal article" date="2016" name="Nat. Commun.">
        <title>Thousands of microbial genomes shed light on interconnected biogeochemical processes in an aquifer system.</title>
        <authorList>
            <person name="Anantharaman K."/>
            <person name="Brown C.T."/>
            <person name="Hug L.A."/>
            <person name="Sharon I."/>
            <person name="Castelle C.J."/>
            <person name="Probst A.J."/>
            <person name="Thomas B.C."/>
            <person name="Singh A."/>
            <person name="Wilkins M.J."/>
            <person name="Karaoz U."/>
            <person name="Brodie E.L."/>
            <person name="Williams K.H."/>
            <person name="Hubbard S.S."/>
            <person name="Banfield J.F."/>
        </authorList>
    </citation>
    <scope>NUCLEOTIDE SEQUENCE [LARGE SCALE GENOMIC DNA]</scope>
</reference>
<evidence type="ECO:0000313" key="3">
    <source>
        <dbReference type="Proteomes" id="UP000178859"/>
    </source>
</evidence>
<dbReference type="Proteomes" id="UP000178859">
    <property type="component" value="Unassembled WGS sequence"/>
</dbReference>
<dbReference type="SUPFAM" id="SSF88723">
    <property type="entry name" value="PIN domain-like"/>
    <property type="match status" value="1"/>
</dbReference>
<evidence type="ECO:0000259" key="1">
    <source>
        <dbReference type="Pfam" id="PF01850"/>
    </source>
</evidence>
<dbReference type="InterPro" id="IPR052106">
    <property type="entry name" value="PINc/VapC_TA"/>
</dbReference>
<dbReference type="PANTHER" id="PTHR38826">
    <property type="entry name" value="RIBONUCLEASE VAPC13"/>
    <property type="match status" value="1"/>
</dbReference>
<sequence length="141" mass="16033">MASKSFGPYVDTDVILRLITHDDFKKQEDSAKLFEKVEKGDLVLSAPDTVIADAVYVLSSPRLYNFPRAEIRDVLTAFLRLTNFKVDNKQAVITALDFYANSKIDFGDALLIALTLQTKTKEIYSYDRDFDKFAGIKRKEP</sequence>
<feature type="domain" description="PIN" evidence="1">
    <location>
        <begin position="9"/>
        <end position="135"/>
    </location>
</feature>
<name>A0A1F5MGY4_9BACT</name>
<dbReference type="AlphaFoldDB" id="A0A1F5MGY4"/>
<proteinExistence type="predicted"/>
<evidence type="ECO:0000313" key="2">
    <source>
        <dbReference type="EMBL" id="OGE64530.1"/>
    </source>
</evidence>
<dbReference type="InterPro" id="IPR029060">
    <property type="entry name" value="PIN-like_dom_sf"/>
</dbReference>
<comment type="caution">
    <text evidence="2">The sequence shown here is derived from an EMBL/GenBank/DDBJ whole genome shotgun (WGS) entry which is preliminary data.</text>
</comment>
<dbReference type="Gene3D" id="3.40.50.1010">
    <property type="entry name" value="5'-nuclease"/>
    <property type="match status" value="1"/>
</dbReference>